<organism evidence="2 3">
    <name type="scientific">Actinomadura spongiicola</name>
    <dbReference type="NCBI Taxonomy" id="2303421"/>
    <lineage>
        <taxon>Bacteria</taxon>
        <taxon>Bacillati</taxon>
        <taxon>Actinomycetota</taxon>
        <taxon>Actinomycetes</taxon>
        <taxon>Streptosporangiales</taxon>
        <taxon>Thermomonosporaceae</taxon>
        <taxon>Actinomadura</taxon>
    </lineage>
</organism>
<comment type="caution">
    <text evidence="2">The sequence shown here is derived from an EMBL/GenBank/DDBJ whole genome shotgun (WGS) entry which is preliminary data.</text>
</comment>
<dbReference type="AlphaFoldDB" id="A0A372GGY0"/>
<feature type="region of interest" description="Disordered" evidence="1">
    <location>
        <begin position="1"/>
        <end position="22"/>
    </location>
</feature>
<evidence type="ECO:0000313" key="2">
    <source>
        <dbReference type="EMBL" id="RFS84620.1"/>
    </source>
</evidence>
<reference evidence="2 3" key="1">
    <citation type="submission" date="2018-08" db="EMBL/GenBank/DDBJ databases">
        <title>Actinomadura spongicola sp. nov., isolated from marine sponge Leucetta chagosensis.</title>
        <authorList>
            <person name="Li L."/>
            <person name="Lin H.W."/>
        </authorList>
    </citation>
    <scope>NUCLEOTIDE SEQUENCE [LARGE SCALE GENOMIC DNA]</scope>
    <source>
        <strain evidence="2 3">LHW52907</strain>
    </source>
</reference>
<accession>A0A372GGY0</accession>
<protein>
    <submittedName>
        <fullName evidence="2">Uncharacterized protein</fullName>
    </submittedName>
</protein>
<proteinExistence type="predicted"/>
<name>A0A372GGY0_9ACTN</name>
<gene>
    <name evidence="2" type="ORF">D0T12_13805</name>
</gene>
<evidence type="ECO:0000256" key="1">
    <source>
        <dbReference type="SAM" id="MobiDB-lite"/>
    </source>
</evidence>
<dbReference type="Proteomes" id="UP000262882">
    <property type="component" value="Unassembled WGS sequence"/>
</dbReference>
<sequence>MAGAEVAQGRPDGRGGRLRAGRRTRCGGRAAPYFEFAGADFELEDEYVNTIAVNTARSTHRRQPVTLPTRRSRRRNLPGPTARGWTTAARSRWAPFTAPADDPYSESFALMLVAGGKALYSGFRYEDLFGPRARALMPLVEAGYLD</sequence>
<feature type="region of interest" description="Disordered" evidence="1">
    <location>
        <begin position="58"/>
        <end position="84"/>
    </location>
</feature>
<keyword evidence="3" id="KW-1185">Reference proteome</keyword>
<dbReference type="EMBL" id="QVNQ01000004">
    <property type="protein sequence ID" value="RFS84620.1"/>
    <property type="molecule type" value="Genomic_DNA"/>
</dbReference>
<dbReference type="RefSeq" id="WP_117399962.1">
    <property type="nucleotide sequence ID" value="NZ_QVNQ01000004.1"/>
</dbReference>
<evidence type="ECO:0000313" key="3">
    <source>
        <dbReference type="Proteomes" id="UP000262882"/>
    </source>
</evidence>